<name>A0A316KVR5_9FLAO</name>
<evidence type="ECO:0000256" key="1">
    <source>
        <dbReference type="ARBA" id="ARBA00008791"/>
    </source>
</evidence>
<organism evidence="3 4">
    <name type="scientific">Flagellimonas aquimarina</name>
    <dbReference type="NCBI Taxonomy" id="2201895"/>
    <lineage>
        <taxon>Bacteria</taxon>
        <taxon>Pseudomonadati</taxon>
        <taxon>Bacteroidota</taxon>
        <taxon>Flavobacteriia</taxon>
        <taxon>Flavobacteriales</taxon>
        <taxon>Flavobacteriaceae</taxon>
        <taxon>Flagellimonas</taxon>
    </lineage>
</organism>
<feature type="domain" description="UspA" evidence="2">
    <location>
        <begin position="182"/>
        <end position="277"/>
    </location>
</feature>
<dbReference type="OrthoDB" id="9788959at2"/>
<accession>A0A316KVR5</accession>
<dbReference type="Gene3D" id="3.40.50.620">
    <property type="entry name" value="HUPs"/>
    <property type="match status" value="2"/>
</dbReference>
<dbReference type="CDD" id="cd00293">
    <property type="entry name" value="USP-like"/>
    <property type="match status" value="2"/>
</dbReference>
<dbReference type="PRINTS" id="PR01438">
    <property type="entry name" value="UNVRSLSTRESS"/>
</dbReference>
<comment type="caution">
    <text evidence="3">The sequence shown here is derived from an EMBL/GenBank/DDBJ whole genome shotgun (WGS) entry which is preliminary data.</text>
</comment>
<evidence type="ECO:0000313" key="3">
    <source>
        <dbReference type="EMBL" id="PWL37651.1"/>
    </source>
</evidence>
<dbReference type="InterPro" id="IPR014729">
    <property type="entry name" value="Rossmann-like_a/b/a_fold"/>
</dbReference>
<dbReference type="PANTHER" id="PTHR46268:SF6">
    <property type="entry name" value="UNIVERSAL STRESS PROTEIN UP12"/>
    <property type="match status" value="1"/>
</dbReference>
<dbReference type="SUPFAM" id="SSF52402">
    <property type="entry name" value="Adenine nucleotide alpha hydrolases-like"/>
    <property type="match status" value="2"/>
</dbReference>
<gene>
    <name evidence="3" type="ORF">DKG77_15240</name>
</gene>
<reference evidence="3 4" key="1">
    <citation type="submission" date="2018-05" db="EMBL/GenBank/DDBJ databases">
        <title>Complete genome sequence of Flagellimonas aquimarina ECD12 isolated from seaweed Ecklonia cava.</title>
        <authorList>
            <person name="Choi S."/>
            <person name="Seong C."/>
        </authorList>
    </citation>
    <scope>NUCLEOTIDE SEQUENCE [LARGE SCALE GENOMIC DNA]</scope>
    <source>
        <strain evidence="3 4">ECD12</strain>
    </source>
</reference>
<evidence type="ECO:0000259" key="2">
    <source>
        <dbReference type="Pfam" id="PF00582"/>
    </source>
</evidence>
<dbReference type="Proteomes" id="UP000245762">
    <property type="component" value="Unassembled WGS sequence"/>
</dbReference>
<dbReference type="AlphaFoldDB" id="A0A316KVR5"/>
<dbReference type="RefSeq" id="WP_109664836.1">
    <property type="nucleotide sequence ID" value="NZ_QGEG01000004.1"/>
</dbReference>
<feature type="domain" description="UspA" evidence="2">
    <location>
        <begin position="1"/>
        <end position="146"/>
    </location>
</feature>
<dbReference type="InterPro" id="IPR006016">
    <property type="entry name" value="UspA"/>
</dbReference>
<dbReference type="InterPro" id="IPR006015">
    <property type="entry name" value="Universal_stress_UspA"/>
</dbReference>
<proteinExistence type="inferred from homology"/>
<dbReference type="Pfam" id="PF00582">
    <property type="entry name" value="Usp"/>
    <property type="match status" value="2"/>
</dbReference>
<dbReference type="PANTHER" id="PTHR46268">
    <property type="entry name" value="STRESS RESPONSE PROTEIN NHAX"/>
    <property type="match status" value="1"/>
</dbReference>
<protein>
    <submittedName>
        <fullName evidence="3">Universal stress protein</fullName>
    </submittedName>
</protein>
<keyword evidence="4" id="KW-1185">Reference proteome</keyword>
<sequence>MKKILLPTDFSKNAWNAIDYALQFFENEECLFYILNTYTPSFYRVDYMVGGPVQSAIPDVGVDISLGGLEQTLFRIGKKYKNPKHQFESLSAFNTPTDEIREVCETKDIDMVVMGTQGASGAKELFLGSNTVHVIRKSKCPVLAVPVEYRYRKVKQILLPTDYISKYNSIELEPLLEVVSKNNAQIHVVHAVEEDDLTKIQLENQQHLKGLLKDLPVVFQDITDEYMPNVVHSYVEKNDMDMIVMMNKKHSFLERLLLKQNVDSIGYNSTVPFLVLHDTSEILK</sequence>
<evidence type="ECO:0000313" key="4">
    <source>
        <dbReference type="Proteomes" id="UP000245762"/>
    </source>
</evidence>
<dbReference type="EMBL" id="QGEG01000004">
    <property type="protein sequence ID" value="PWL37651.1"/>
    <property type="molecule type" value="Genomic_DNA"/>
</dbReference>
<comment type="similarity">
    <text evidence="1">Belongs to the universal stress protein A family.</text>
</comment>